<dbReference type="EMBL" id="JASBNA010000012">
    <property type="protein sequence ID" value="KAK7687902.1"/>
    <property type="molecule type" value="Genomic_DNA"/>
</dbReference>
<reference evidence="2 3" key="1">
    <citation type="submission" date="2022-09" db="EMBL/GenBank/DDBJ databases">
        <authorList>
            <person name="Palmer J.M."/>
        </authorList>
    </citation>
    <scope>NUCLEOTIDE SEQUENCE [LARGE SCALE GENOMIC DNA]</scope>
    <source>
        <strain evidence="2 3">DSM 7382</strain>
    </source>
</reference>
<feature type="compositionally biased region" description="Polar residues" evidence="1">
    <location>
        <begin position="64"/>
        <end position="73"/>
    </location>
</feature>
<protein>
    <submittedName>
        <fullName evidence="2">Uncharacterized protein</fullName>
    </submittedName>
</protein>
<comment type="caution">
    <text evidence="2">The sequence shown here is derived from an EMBL/GenBank/DDBJ whole genome shotgun (WGS) entry which is preliminary data.</text>
</comment>
<dbReference type="AlphaFoldDB" id="A0AAW0G8P2"/>
<proteinExistence type="predicted"/>
<feature type="compositionally biased region" description="Low complexity" evidence="1">
    <location>
        <begin position="37"/>
        <end position="48"/>
    </location>
</feature>
<accession>A0AAW0G8P2</accession>
<keyword evidence="3" id="KW-1185">Reference proteome</keyword>
<name>A0AAW0G8P2_9APHY</name>
<organism evidence="2 3">
    <name type="scientific">Cerrena zonata</name>
    <dbReference type="NCBI Taxonomy" id="2478898"/>
    <lineage>
        <taxon>Eukaryota</taxon>
        <taxon>Fungi</taxon>
        <taxon>Dikarya</taxon>
        <taxon>Basidiomycota</taxon>
        <taxon>Agaricomycotina</taxon>
        <taxon>Agaricomycetes</taxon>
        <taxon>Polyporales</taxon>
        <taxon>Cerrenaceae</taxon>
        <taxon>Cerrena</taxon>
    </lineage>
</organism>
<dbReference type="Proteomes" id="UP001385951">
    <property type="component" value="Unassembled WGS sequence"/>
</dbReference>
<evidence type="ECO:0000256" key="1">
    <source>
        <dbReference type="SAM" id="MobiDB-lite"/>
    </source>
</evidence>
<evidence type="ECO:0000313" key="2">
    <source>
        <dbReference type="EMBL" id="KAK7687902.1"/>
    </source>
</evidence>
<feature type="region of interest" description="Disordered" evidence="1">
    <location>
        <begin position="26"/>
        <end position="73"/>
    </location>
</feature>
<gene>
    <name evidence="2" type="ORF">QCA50_009121</name>
</gene>
<sequence length="169" mass="18677">MDLTDELKTAFAHRKLGFLPEIKVERKSPQPEFFQTPLPALEPLPNAAGKENATRGTSDHRITDSSPAENSSGVVSLVNQFTSGTKASFSTQQESNSSFHPFAGARIRKLDVPELIDTERLGHLERDRGIENNTMRMEGTREKNRPPSITRRLDVIRSGTAFALACSKA</sequence>
<evidence type="ECO:0000313" key="3">
    <source>
        <dbReference type="Proteomes" id="UP001385951"/>
    </source>
</evidence>